<keyword evidence="3" id="KW-1185">Reference proteome</keyword>
<name>A0AAX2ICW6_CAPSP</name>
<organism evidence="2 4">
    <name type="scientific">Capnocytophaga sputigena</name>
    <dbReference type="NCBI Taxonomy" id="1019"/>
    <lineage>
        <taxon>Bacteria</taxon>
        <taxon>Pseudomonadati</taxon>
        <taxon>Bacteroidota</taxon>
        <taxon>Flavobacteriia</taxon>
        <taxon>Flavobacteriales</taxon>
        <taxon>Flavobacteriaceae</taxon>
        <taxon>Capnocytophaga</taxon>
    </lineage>
</organism>
<dbReference type="EMBL" id="CP022385">
    <property type="protein sequence ID" value="ATA84353.1"/>
    <property type="molecule type" value="Genomic_DNA"/>
</dbReference>
<protein>
    <recommendedName>
        <fullName evidence="5">LysM domain-containing protein</fullName>
    </recommendedName>
</protein>
<evidence type="ECO:0000313" key="3">
    <source>
        <dbReference type="Proteomes" id="UP000217301"/>
    </source>
</evidence>
<evidence type="ECO:0000313" key="2">
    <source>
        <dbReference type="EMBL" id="SQA75889.1"/>
    </source>
</evidence>
<gene>
    <name evidence="1" type="ORF">CGC55_07470</name>
    <name evidence="2" type="ORF">NCTC11653_01802</name>
</gene>
<dbReference type="AlphaFoldDB" id="A0AAX2ICW6"/>
<reference evidence="1" key="1">
    <citation type="journal article" date="2017" name="Genome Announc.">
        <title>Twelve Complete Reference Genomes of Clinical Isolates in the Capnocytophaga Genus.</title>
        <authorList>
            <person name="Villarma A."/>
            <person name="Gulvik C.A."/>
            <person name="Rowe L.A."/>
            <person name="Sheth M."/>
            <person name="Juieng P."/>
            <person name="Nicholson A.C."/>
            <person name="Loparev V.N."/>
            <person name="McQuiston J.R."/>
        </authorList>
    </citation>
    <scope>NUCLEOTIDE SEQUENCE</scope>
    <source>
        <strain evidence="1">KC1668</strain>
    </source>
</reference>
<proteinExistence type="predicted"/>
<evidence type="ECO:0000313" key="1">
    <source>
        <dbReference type="EMBL" id="ATA84353.1"/>
    </source>
</evidence>
<evidence type="ECO:0000313" key="4">
    <source>
        <dbReference type="Proteomes" id="UP000249902"/>
    </source>
</evidence>
<dbReference type="RefSeq" id="WP_002681260.1">
    <property type="nucleotide sequence ID" value="NZ_CP022385.1"/>
</dbReference>
<dbReference type="Proteomes" id="UP000249902">
    <property type="component" value="Unassembled WGS sequence"/>
</dbReference>
<reference evidence="2 4" key="3">
    <citation type="submission" date="2018-06" db="EMBL/GenBank/DDBJ databases">
        <authorList>
            <consortium name="Pathogen Informatics"/>
            <person name="Doyle S."/>
        </authorList>
    </citation>
    <scope>NUCLEOTIDE SEQUENCE [LARGE SCALE GENOMIC DNA]</scope>
    <source>
        <strain evidence="2 4">NCTC11653</strain>
    </source>
</reference>
<reference evidence="3" key="2">
    <citation type="submission" date="2017-06" db="EMBL/GenBank/DDBJ databases">
        <title>Capnocytophaga spp. assemblies.</title>
        <authorList>
            <person name="Gulvik C.A."/>
        </authorList>
    </citation>
    <scope>NUCLEOTIDE SEQUENCE [LARGE SCALE GENOMIC DNA]</scope>
    <source>
        <strain evidence="3">KC1668</strain>
    </source>
</reference>
<dbReference type="KEGG" id="cspu:CGC55_07470"/>
<dbReference type="EMBL" id="UAVP01000008">
    <property type="protein sequence ID" value="SQA75889.1"/>
    <property type="molecule type" value="Genomic_DNA"/>
</dbReference>
<accession>A0AAX2ICW6</accession>
<evidence type="ECO:0008006" key="5">
    <source>
        <dbReference type="Google" id="ProtNLM"/>
    </source>
</evidence>
<dbReference type="Proteomes" id="UP000217301">
    <property type="component" value="Chromosome"/>
</dbReference>
<sequence length="354" mass="41452">MKYITYKSEREIKLKDLAAQYNTTVELIKKANPKANIFCPITLFGDRGEIVAYNQTLKIPIPDEAPQEQAQPLFKPEDFTPIARYRCTQQNTTKALNEVRFSSEVKNEYLLSLLKKDLTYYHIVLKDYVHLIYPQELGAFFDLAREVELVRNNVQFTQDDNEKIKIYNTDEILTNWEHCKSEIIPNLPFFKLMKEKDNDAALDFINKGDEEFMYEKELISVLKQNLFFHILWKALSNKEEPFVLQQASQIFPNMVLEVEVKRITIGEEGATKTYKLVGKLNKEKLSNEELINLYDKHYKPLLGYSFTEFEFTYSILYTVEAKSNIPIDASVVILEKVKNNFELITQYKIESVEV</sequence>